<keyword evidence="4" id="KW-1185">Reference proteome</keyword>
<dbReference type="Pfam" id="PF00437">
    <property type="entry name" value="T2SSE"/>
    <property type="match status" value="1"/>
</dbReference>
<comment type="caution">
    <text evidence="3">The sequence shown here is derived from an EMBL/GenBank/DDBJ whole genome shotgun (WGS) entry which is preliminary data.</text>
</comment>
<evidence type="ECO:0000313" key="4">
    <source>
        <dbReference type="Proteomes" id="UP000226442"/>
    </source>
</evidence>
<dbReference type="InterPro" id="IPR007831">
    <property type="entry name" value="T2SS_GspE_N"/>
</dbReference>
<feature type="domain" description="Bacterial type II secretion system protein E" evidence="1">
    <location>
        <begin position="176"/>
        <end position="311"/>
    </location>
</feature>
<dbReference type="AlphaFoldDB" id="A0A2G4F2E7"/>
<reference evidence="3" key="1">
    <citation type="submission" date="2017-10" db="EMBL/GenBank/DDBJ databases">
        <title>Draft genome sequence of the planktic cyanobacteria Tychonema bourrellyi isolated from alpine lentic freshwater.</title>
        <authorList>
            <person name="Tett A."/>
            <person name="Armanini F."/>
            <person name="Asnicar F."/>
            <person name="Boscaini A."/>
            <person name="Pasolli E."/>
            <person name="Zolfo M."/>
            <person name="Donati C."/>
            <person name="Salmaso N."/>
            <person name="Segata N."/>
        </authorList>
    </citation>
    <scope>NUCLEOTIDE SEQUENCE</scope>
    <source>
        <strain evidence="3">FEM_GT703</strain>
    </source>
</reference>
<feature type="domain" description="Type II secretion system protein GspE N-terminal" evidence="2">
    <location>
        <begin position="10"/>
        <end position="60"/>
    </location>
</feature>
<evidence type="ECO:0000313" key="3">
    <source>
        <dbReference type="EMBL" id="PHX55915.1"/>
    </source>
</evidence>
<dbReference type="Gene3D" id="3.30.450.90">
    <property type="match status" value="1"/>
</dbReference>
<dbReference type="Proteomes" id="UP000226442">
    <property type="component" value="Unassembled WGS sequence"/>
</dbReference>
<dbReference type="Pfam" id="PF05157">
    <property type="entry name" value="MshEN"/>
    <property type="match status" value="1"/>
</dbReference>
<accession>A0A2G4F2E7</accession>
<dbReference type="SUPFAM" id="SSF160246">
    <property type="entry name" value="EspE N-terminal domain-like"/>
    <property type="match status" value="1"/>
</dbReference>
<dbReference type="EMBL" id="NXIB02000036">
    <property type="protein sequence ID" value="PHX55915.1"/>
    <property type="molecule type" value="Genomic_DNA"/>
</dbReference>
<organism evidence="3 4">
    <name type="scientific">Tychonema bourrellyi FEM_GT703</name>
    <dbReference type="NCBI Taxonomy" id="2040638"/>
    <lineage>
        <taxon>Bacteria</taxon>
        <taxon>Bacillati</taxon>
        <taxon>Cyanobacteriota</taxon>
        <taxon>Cyanophyceae</taxon>
        <taxon>Oscillatoriophycideae</taxon>
        <taxon>Oscillatoriales</taxon>
        <taxon>Microcoleaceae</taxon>
        <taxon>Tychonema</taxon>
    </lineage>
</organism>
<protein>
    <submittedName>
        <fullName evidence="3">Uncharacterized protein</fullName>
    </submittedName>
</protein>
<dbReference type="InterPro" id="IPR037257">
    <property type="entry name" value="T2SS_E_N_sf"/>
</dbReference>
<proteinExistence type="predicted"/>
<sequence>MDSDRIFPLIDTVVPFEACLYYEVLPLSLEGNILKLGIVDPQDDSALDYVQRILAYMNCSVKTEAISSETQHSMLSAYLLHGSQPRETVPTATVADSTQANPTFGDKKTVSSQPKAETIVFEAESEPLTSFCLKPSPATIKPAYSEVSHLPTALQILEVKPLHLSSPVEVLANLPAPQLLQELLGRILLEGIGRLFFERQQLQGQILWSQDGVLKSMLEDIQPLLFQEVIDELKRLTDMPLTRVQHTQEVEVERIYQETHLLLRLRVMPVGGGEEATLQVLRGAALRFYEQQQLSTLSRDALQLAQELQRKVNKIRDRTRLASLPLEGLPALEQVIRNVDYQIEALMNQHHL</sequence>
<gene>
    <name evidence="3" type="ORF">CP500_008035</name>
</gene>
<dbReference type="OrthoDB" id="503913at2"/>
<dbReference type="InterPro" id="IPR001482">
    <property type="entry name" value="T2SS/T4SS_dom"/>
</dbReference>
<evidence type="ECO:0000259" key="2">
    <source>
        <dbReference type="Pfam" id="PF05157"/>
    </source>
</evidence>
<name>A0A2G4F2E7_9CYAN</name>
<evidence type="ECO:0000259" key="1">
    <source>
        <dbReference type="Pfam" id="PF00437"/>
    </source>
</evidence>